<evidence type="ECO:0000256" key="2">
    <source>
        <dbReference type="SAM" id="Phobius"/>
    </source>
</evidence>
<sequence>MRSSNPVLTRLGSAAGQGRAGGQQAPYAQPGQNPFQQQPYGQQQYPPQYGQQYGGGYPAPPGVSGGTMSIDDVVVRTVMLLAVTGIFGAIAWIALPDTGTVATLAMVGSVLAGLVLGLVIAFKRITNPAVIFAYAAIQGVLLGVVSEYFNERYSGIVMQAVAATFAVFFVMAVLYKFRVLRATPKFAKFVIGALLAFVALSLINLVAYAFNFEMGLVDYGTDSVNPLAFLFAGAGIVIGALTFILDFAEIEEGVRHGIPEKFAWYSAFGLLVGLIFLYWQILQMLSYLRR</sequence>
<feature type="transmembrane region" description="Helical" evidence="2">
    <location>
        <begin position="129"/>
        <end position="150"/>
    </location>
</feature>
<proteinExistence type="predicted"/>
<name>A0A8J3ZK50_9ACTN</name>
<dbReference type="Proteomes" id="UP000635606">
    <property type="component" value="Unassembled WGS sequence"/>
</dbReference>
<dbReference type="Pfam" id="PF12811">
    <property type="entry name" value="BaxI_1"/>
    <property type="match status" value="1"/>
</dbReference>
<dbReference type="RefSeq" id="WP_203925219.1">
    <property type="nucleotide sequence ID" value="NZ_BOPH01000001.1"/>
</dbReference>
<keyword evidence="2" id="KW-0812">Transmembrane</keyword>
<feature type="transmembrane region" description="Helical" evidence="2">
    <location>
        <begin position="101"/>
        <end position="122"/>
    </location>
</feature>
<evidence type="ECO:0000256" key="1">
    <source>
        <dbReference type="SAM" id="MobiDB-lite"/>
    </source>
</evidence>
<protein>
    <submittedName>
        <fullName evidence="3">Membrane protein</fullName>
    </submittedName>
</protein>
<dbReference type="AlphaFoldDB" id="A0A8J3ZK50"/>
<feature type="transmembrane region" description="Helical" evidence="2">
    <location>
        <begin position="156"/>
        <end position="177"/>
    </location>
</feature>
<feature type="transmembrane region" description="Helical" evidence="2">
    <location>
        <begin position="230"/>
        <end position="250"/>
    </location>
</feature>
<feature type="transmembrane region" description="Helical" evidence="2">
    <location>
        <begin position="189"/>
        <end position="210"/>
    </location>
</feature>
<accession>A0A8J3ZK50</accession>
<dbReference type="InterPro" id="IPR010539">
    <property type="entry name" value="BaxI_1-like"/>
</dbReference>
<comment type="caution">
    <text evidence="3">The sequence shown here is derived from an EMBL/GenBank/DDBJ whole genome shotgun (WGS) entry which is preliminary data.</text>
</comment>
<keyword evidence="4" id="KW-1185">Reference proteome</keyword>
<organism evidence="3 4">
    <name type="scientific">Virgisporangium ochraceum</name>
    <dbReference type="NCBI Taxonomy" id="65505"/>
    <lineage>
        <taxon>Bacteria</taxon>
        <taxon>Bacillati</taxon>
        <taxon>Actinomycetota</taxon>
        <taxon>Actinomycetes</taxon>
        <taxon>Micromonosporales</taxon>
        <taxon>Micromonosporaceae</taxon>
        <taxon>Virgisporangium</taxon>
    </lineage>
</organism>
<evidence type="ECO:0000313" key="3">
    <source>
        <dbReference type="EMBL" id="GIJ65221.1"/>
    </source>
</evidence>
<feature type="transmembrane region" description="Helical" evidence="2">
    <location>
        <begin position="73"/>
        <end position="95"/>
    </location>
</feature>
<evidence type="ECO:0000313" key="4">
    <source>
        <dbReference type="Proteomes" id="UP000635606"/>
    </source>
</evidence>
<keyword evidence="2" id="KW-0472">Membrane</keyword>
<dbReference type="PANTHER" id="PTHR41282:SF1">
    <property type="entry name" value="CONSERVED TRANSMEMBRANE PROTEIN-RELATED"/>
    <property type="match status" value="1"/>
</dbReference>
<reference evidence="3" key="1">
    <citation type="submission" date="2021-01" db="EMBL/GenBank/DDBJ databases">
        <title>Whole genome shotgun sequence of Virgisporangium ochraceum NBRC 16418.</title>
        <authorList>
            <person name="Komaki H."/>
            <person name="Tamura T."/>
        </authorList>
    </citation>
    <scope>NUCLEOTIDE SEQUENCE</scope>
    <source>
        <strain evidence="3">NBRC 16418</strain>
    </source>
</reference>
<dbReference type="PANTHER" id="PTHR41282">
    <property type="entry name" value="CONSERVED TRANSMEMBRANE PROTEIN-RELATED"/>
    <property type="match status" value="1"/>
</dbReference>
<feature type="region of interest" description="Disordered" evidence="1">
    <location>
        <begin position="1"/>
        <end position="43"/>
    </location>
</feature>
<dbReference type="PIRSF" id="PIRSF009160">
    <property type="entry name" value="UCP009160"/>
    <property type="match status" value="1"/>
</dbReference>
<keyword evidence="2" id="KW-1133">Transmembrane helix</keyword>
<dbReference type="EMBL" id="BOPH01000001">
    <property type="protein sequence ID" value="GIJ65221.1"/>
    <property type="molecule type" value="Genomic_DNA"/>
</dbReference>
<feature type="transmembrane region" description="Helical" evidence="2">
    <location>
        <begin position="262"/>
        <end position="281"/>
    </location>
</feature>
<feature type="compositionally biased region" description="Low complexity" evidence="1">
    <location>
        <begin position="14"/>
        <end position="43"/>
    </location>
</feature>
<gene>
    <name evidence="3" type="ORF">Voc01_001380</name>
</gene>